<reference evidence="1 2" key="1">
    <citation type="submission" date="2020-04" db="EMBL/GenBank/DDBJ databases">
        <title>Molecular characterization of pseudomonads from Agaricus bisporus reveal novel blotch 2 pathogens in Western Europe.</title>
        <authorList>
            <person name="Taparia T."/>
            <person name="Krijger M."/>
            <person name="Haynes E."/>
            <person name="Elpinstone J.G."/>
            <person name="Noble R."/>
            <person name="Van Der Wolf J."/>
        </authorList>
    </citation>
    <scope>NUCLEOTIDE SEQUENCE [LARGE SCALE GENOMIC DNA]</scope>
    <source>
        <strain evidence="1 2">IPO3781</strain>
    </source>
</reference>
<dbReference type="EMBL" id="JACARF010000042">
    <property type="protein sequence ID" value="NWE78834.1"/>
    <property type="molecule type" value="Genomic_DNA"/>
</dbReference>
<comment type="caution">
    <text evidence="1">The sequence shown here is derived from an EMBL/GenBank/DDBJ whole genome shotgun (WGS) entry which is preliminary data.</text>
</comment>
<dbReference type="AlphaFoldDB" id="A0A7Y8K800"/>
<proteinExistence type="predicted"/>
<gene>
    <name evidence="1" type="ORF">HX828_25070</name>
</gene>
<name>A0A7Y8K800_9PSED</name>
<evidence type="ECO:0000313" key="2">
    <source>
        <dbReference type="Proteomes" id="UP000537188"/>
    </source>
</evidence>
<dbReference type="RefSeq" id="WP_177115696.1">
    <property type="nucleotide sequence ID" value="NZ_JACAOQ010000008.1"/>
</dbReference>
<evidence type="ECO:0000313" key="1">
    <source>
        <dbReference type="EMBL" id="NWE78834.1"/>
    </source>
</evidence>
<organism evidence="1 2">
    <name type="scientific">Pseudomonas yamanorum</name>
    <dbReference type="NCBI Taxonomy" id="515393"/>
    <lineage>
        <taxon>Bacteria</taxon>
        <taxon>Pseudomonadati</taxon>
        <taxon>Pseudomonadota</taxon>
        <taxon>Gammaproteobacteria</taxon>
        <taxon>Pseudomonadales</taxon>
        <taxon>Pseudomonadaceae</taxon>
        <taxon>Pseudomonas</taxon>
    </lineage>
</organism>
<accession>A0A7Y8K800</accession>
<sequence length="114" mass="13354">MLEQNKDIALTGMEALKVLSEIEFILISLRNMGSFYADKPFALEEYRKDTTDFIDDFGITTRLAQIRNIISKHFDDTLGEDDMDDIERHMVGLKFWKPKPYRQSVEARTKNHKP</sequence>
<protein>
    <submittedName>
        <fullName evidence="1">Uncharacterized protein</fullName>
    </submittedName>
</protein>
<dbReference type="Proteomes" id="UP000537188">
    <property type="component" value="Unassembled WGS sequence"/>
</dbReference>